<evidence type="ECO:0000313" key="1">
    <source>
        <dbReference type="EMBL" id="OJX56225.1"/>
    </source>
</evidence>
<name>A0A1M3KUY3_9BACT</name>
<dbReference type="InterPro" id="IPR029044">
    <property type="entry name" value="Nucleotide-diphossugar_trans"/>
</dbReference>
<accession>A0A1M3KUY3</accession>
<keyword evidence="1" id="KW-0808">Transferase</keyword>
<gene>
    <name evidence="1" type="ORF">BGO89_12855</name>
</gene>
<dbReference type="AlphaFoldDB" id="A0A1M3KUY3"/>
<protein>
    <submittedName>
        <fullName evidence="1">Glycosyl transferase</fullName>
    </submittedName>
</protein>
<dbReference type="STRING" id="1895771.BGO89_12855"/>
<reference evidence="1 2" key="1">
    <citation type="submission" date="2016-09" db="EMBL/GenBank/DDBJ databases">
        <title>Genome-resolved meta-omics ties microbial dynamics to process performance in biotechnology for thiocyanate degradation.</title>
        <authorList>
            <person name="Kantor R.S."/>
            <person name="Huddy R.J."/>
            <person name="Iyer R."/>
            <person name="Thomas B.C."/>
            <person name="Brown C.T."/>
            <person name="Anantharaman K."/>
            <person name="Tringe S."/>
            <person name="Hettich R.L."/>
            <person name="Harrison S.T."/>
            <person name="Banfield J.F."/>
        </authorList>
    </citation>
    <scope>NUCLEOTIDE SEQUENCE [LARGE SCALE GENOMIC DNA]</scope>
    <source>
        <strain evidence="1">59-99</strain>
    </source>
</reference>
<dbReference type="GO" id="GO:0016740">
    <property type="term" value="F:transferase activity"/>
    <property type="evidence" value="ECO:0007669"/>
    <property type="project" value="UniProtKB-KW"/>
</dbReference>
<organism evidence="1 2">
    <name type="scientific">Candidatus Kapaibacterium thiocyanatum</name>
    <dbReference type="NCBI Taxonomy" id="1895771"/>
    <lineage>
        <taxon>Bacteria</taxon>
        <taxon>Pseudomonadati</taxon>
        <taxon>Candidatus Kapaibacteriota</taxon>
        <taxon>Candidatus Kapaibacteriia</taxon>
        <taxon>Candidatus Kapaibacteriales</taxon>
        <taxon>Candidatus Kapaibacteriaceae</taxon>
        <taxon>Candidatus Kapaibacterium</taxon>
    </lineage>
</organism>
<proteinExistence type="predicted"/>
<comment type="caution">
    <text evidence="1">The sequence shown here is derived from an EMBL/GenBank/DDBJ whole genome shotgun (WGS) entry which is preliminary data.</text>
</comment>
<dbReference type="SUPFAM" id="SSF53448">
    <property type="entry name" value="Nucleotide-diphospho-sugar transferases"/>
    <property type="match status" value="1"/>
</dbReference>
<dbReference type="EMBL" id="MKVH01000025">
    <property type="protein sequence ID" value="OJX56225.1"/>
    <property type="molecule type" value="Genomic_DNA"/>
</dbReference>
<evidence type="ECO:0000313" key="2">
    <source>
        <dbReference type="Proteomes" id="UP000184233"/>
    </source>
</evidence>
<sequence length="287" mass="33462">MTYGFTFIRNAIHFDYPVVEAIRSILPLCDGVWVAVGQSDDGTLDLIRSIDPRKVHIVETTWDDSLREGGRVLAVETDKAFDALPADADWCFYIQGDEVLHEDGYDALRSAMARWKDDLTVEGLLLNYKHFWGSYDYVGDTRNWYRREVRVVRRDPAIRSWADAQGFRYDGRKLNVKPVDATMFHYGWVKPPGAQQRKRIEFERLWHDDATAARKIDASIETFDYTDIASLERFTGSHPCVMQERIARINWPFAPPPQRLPFKERLSRAIERLTGHRIGEYRNYELI</sequence>
<dbReference type="Proteomes" id="UP000184233">
    <property type="component" value="Unassembled WGS sequence"/>
</dbReference>